<feature type="domain" description="CHASE2" evidence="2">
    <location>
        <begin position="38"/>
        <end position="314"/>
    </location>
</feature>
<dbReference type="Proteomes" id="UP000229371">
    <property type="component" value="Unassembled WGS sequence"/>
</dbReference>
<gene>
    <name evidence="3" type="ORF">COY61_00650</name>
</gene>
<name>A0A2M7RNT3_9BACT</name>
<reference evidence="4" key="1">
    <citation type="submission" date="2017-09" db="EMBL/GenBank/DDBJ databases">
        <title>Depth-based differentiation of microbial function through sediment-hosted aquifers and enrichment of novel symbionts in the deep terrestrial subsurface.</title>
        <authorList>
            <person name="Probst A.J."/>
            <person name="Ladd B."/>
            <person name="Jarett J.K."/>
            <person name="Geller-Mcgrath D.E."/>
            <person name="Sieber C.M.K."/>
            <person name="Emerson J.B."/>
            <person name="Anantharaman K."/>
            <person name="Thomas B.C."/>
            <person name="Malmstrom R."/>
            <person name="Stieglmeier M."/>
            <person name="Klingl A."/>
            <person name="Woyke T."/>
            <person name="Ryan C.M."/>
            <person name="Banfield J.F."/>
        </authorList>
    </citation>
    <scope>NUCLEOTIDE SEQUENCE [LARGE SCALE GENOMIC DNA]</scope>
</reference>
<proteinExistence type="predicted"/>
<feature type="transmembrane region" description="Helical" evidence="1">
    <location>
        <begin position="20"/>
        <end position="41"/>
    </location>
</feature>
<accession>A0A2M7RNT3</accession>
<comment type="caution">
    <text evidence="3">The sequence shown here is derived from an EMBL/GenBank/DDBJ whole genome shotgun (WGS) entry which is preliminary data.</text>
</comment>
<keyword evidence="1" id="KW-1133">Transmembrane helix</keyword>
<keyword evidence="1" id="KW-0812">Transmembrane</keyword>
<dbReference type="InterPro" id="IPR007890">
    <property type="entry name" value="CHASE2"/>
</dbReference>
<feature type="transmembrane region" description="Helical" evidence="1">
    <location>
        <begin position="296"/>
        <end position="317"/>
    </location>
</feature>
<keyword evidence="1" id="KW-0472">Membrane</keyword>
<evidence type="ECO:0000256" key="1">
    <source>
        <dbReference type="SAM" id="Phobius"/>
    </source>
</evidence>
<feature type="non-terminal residue" evidence="3">
    <location>
        <position position="405"/>
    </location>
</feature>
<protein>
    <recommendedName>
        <fullName evidence="2">CHASE2 domain-containing protein</fullName>
    </recommendedName>
</protein>
<dbReference type="SMART" id="SM01080">
    <property type="entry name" value="CHASE2"/>
    <property type="match status" value="1"/>
</dbReference>
<evidence type="ECO:0000313" key="3">
    <source>
        <dbReference type="EMBL" id="PIZ01123.1"/>
    </source>
</evidence>
<organism evidence="3 4">
    <name type="scientific">bacterium (Candidatus Gribaldobacteria) CG_4_10_14_0_8_um_filter_33_9</name>
    <dbReference type="NCBI Taxonomy" id="2014266"/>
    <lineage>
        <taxon>Bacteria</taxon>
        <taxon>Candidatus Gribaldobacteria</taxon>
    </lineage>
</organism>
<dbReference type="EMBL" id="PFMI01000018">
    <property type="protein sequence ID" value="PIZ01123.1"/>
    <property type="molecule type" value="Genomic_DNA"/>
</dbReference>
<sequence>MKEKIANLSPGQRFWRGDLLFVLLIGFLVCLSFKIGFFSGLENFFEDLLFIERPFRQDIVILAIDDESINRIGQWPWKREVFAKALLKLEERKPKAVGIDVVFPEESRFGKEDDQILAETLTKLSYPFVLPVKADSLVIEKNRAFTNSFSGLLKSFGKQANIGHVNLILDSDGVVRKFPVFIETKNQEKIPAFSYLLAKKAGLKIPNEETLNQISRIVFFASPGSISRVPFYRLLSGEIPVSRLENKILLIGSTAVDLHDEKPTPLSRGMQMQGVEIQANIVNMLASGYRFSPLSFSYTFLWIFLAVFFSGIIFAIFKSSFKAIAANIFLGGAGFVLMLFMVEEGIVPNLIHINSAWIFSTVSLFCRRYFVGEKEKREIKKAFSHYVSKDVLNEILKDPKNISLG</sequence>
<dbReference type="AlphaFoldDB" id="A0A2M7RNT3"/>
<dbReference type="Pfam" id="PF05226">
    <property type="entry name" value="CHASE2"/>
    <property type="match status" value="1"/>
</dbReference>
<feature type="transmembrane region" description="Helical" evidence="1">
    <location>
        <begin position="354"/>
        <end position="371"/>
    </location>
</feature>
<evidence type="ECO:0000313" key="4">
    <source>
        <dbReference type="Proteomes" id="UP000229371"/>
    </source>
</evidence>
<evidence type="ECO:0000259" key="2">
    <source>
        <dbReference type="SMART" id="SM01080"/>
    </source>
</evidence>
<feature type="transmembrane region" description="Helical" evidence="1">
    <location>
        <begin position="324"/>
        <end position="342"/>
    </location>
</feature>